<comment type="caution">
    <text evidence="10">The sequence shown here is derived from an EMBL/GenBank/DDBJ whole genome shotgun (WGS) entry which is preliminary data.</text>
</comment>
<evidence type="ECO:0000256" key="3">
    <source>
        <dbReference type="ARBA" id="ARBA00012744"/>
    </source>
</evidence>
<comment type="similarity">
    <text evidence="2 9">Belongs to the glycosyl hydrolase 1 family.</text>
</comment>
<dbReference type="EC" id="3.2.1.21" evidence="3 9"/>
<evidence type="ECO:0000256" key="8">
    <source>
        <dbReference type="ARBA" id="ARBA00023326"/>
    </source>
</evidence>
<accession>A0ABU3ABJ7</accession>
<evidence type="ECO:0000313" key="11">
    <source>
        <dbReference type="Proteomes" id="UP001255246"/>
    </source>
</evidence>
<dbReference type="GO" id="GO:0008422">
    <property type="term" value="F:beta-glucosidase activity"/>
    <property type="evidence" value="ECO:0007669"/>
    <property type="project" value="UniProtKB-EC"/>
</dbReference>
<keyword evidence="8" id="KW-0624">Polysaccharide degradation</keyword>
<dbReference type="Pfam" id="PF00232">
    <property type="entry name" value="Glyco_hydro_1"/>
    <property type="match status" value="1"/>
</dbReference>
<dbReference type="PROSITE" id="PS00653">
    <property type="entry name" value="GLYCOSYL_HYDROL_F1_2"/>
    <property type="match status" value="1"/>
</dbReference>
<dbReference type="InterPro" id="IPR001360">
    <property type="entry name" value="Glyco_hydro_1"/>
</dbReference>
<gene>
    <name evidence="10" type="ORF">RM706_10895</name>
</gene>
<keyword evidence="4 9" id="KW-0378">Hydrolase</keyword>
<evidence type="ECO:0000256" key="2">
    <source>
        <dbReference type="ARBA" id="ARBA00010838"/>
    </source>
</evidence>
<dbReference type="PANTHER" id="PTHR10353:SF36">
    <property type="entry name" value="LP05116P"/>
    <property type="match status" value="1"/>
</dbReference>
<keyword evidence="5" id="KW-0136">Cellulose degradation</keyword>
<dbReference type="Gene3D" id="3.20.20.80">
    <property type="entry name" value="Glycosidases"/>
    <property type="match status" value="1"/>
</dbReference>
<evidence type="ECO:0000256" key="7">
    <source>
        <dbReference type="ARBA" id="ARBA00023295"/>
    </source>
</evidence>
<dbReference type="InterPro" id="IPR017853">
    <property type="entry name" value="GH"/>
</dbReference>
<organism evidence="10 11">
    <name type="scientific">Croceitalea rosinachiae</name>
    <dbReference type="NCBI Taxonomy" id="3075596"/>
    <lineage>
        <taxon>Bacteria</taxon>
        <taxon>Pseudomonadati</taxon>
        <taxon>Bacteroidota</taxon>
        <taxon>Flavobacteriia</taxon>
        <taxon>Flavobacteriales</taxon>
        <taxon>Flavobacteriaceae</taxon>
        <taxon>Croceitalea</taxon>
    </lineage>
</organism>
<dbReference type="PRINTS" id="PR00131">
    <property type="entry name" value="GLHYDRLASE1"/>
</dbReference>
<dbReference type="SUPFAM" id="SSF51445">
    <property type="entry name" value="(Trans)glycosidases"/>
    <property type="match status" value="1"/>
</dbReference>
<keyword evidence="11" id="KW-1185">Reference proteome</keyword>
<dbReference type="InterPro" id="IPR033132">
    <property type="entry name" value="GH_1_N_CS"/>
</dbReference>
<protein>
    <recommendedName>
        <fullName evidence="3 9">Beta-glucosidase</fullName>
        <ecNumber evidence="3 9">3.2.1.21</ecNumber>
    </recommendedName>
</protein>
<evidence type="ECO:0000256" key="5">
    <source>
        <dbReference type="ARBA" id="ARBA00023001"/>
    </source>
</evidence>
<dbReference type="RefSeq" id="WP_311351350.1">
    <property type="nucleotide sequence ID" value="NZ_JAVRHR010000002.1"/>
</dbReference>
<evidence type="ECO:0000256" key="9">
    <source>
        <dbReference type="RuleBase" id="RU361175"/>
    </source>
</evidence>
<dbReference type="PANTHER" id="PTHR10353">
    <property type="entry name" value="GLYCOSYL HYDROLASE"/>
    <property type="match status" value="1"/>
</dbReference>
<keyword evidence="7 9" id="KW-0326">Glycosidase</keyword>
<dbReference type="InterPro" id="IPR017736">
    <property type="entry name" value="Glyco_hydro_1_beta-glucosidase"/>
</dbReference>
<comment type="catalytic activity">
    <reaction evidence="1 9">
        <text>Hydrolysis of terminal, non-reducing beta-D-glucosyl residues with release of beta-D-glucose.</text>
        <dbReference type="EC" id="3.2.1.21"/>
    </reaction>
</comment>
<evidence type="ECO:0000256" key="6">
    <source>
        <dbReference type="ARBA" id="ARBA00023277"/>
    </source>
</evidence>
<name>A0ABU3ABJ7_9FLAO</name>
<proteinExistence type="inferred from homology"/>
<evidence type="ECO:0000256" key="1">
    <source>
        <dbReference type="ARBA" id="ARBA00000448"/>
    </source>
</evidence>
<evidence type="ECO:0000256" key="4">
    <source>
        <dbReference type="ARBA" id="ARBA00022801"/>
    </source>
</evidence>
<sequence>MNTFPDDFIWGTATSSYQIEGGHDKDGKGPSIWDAFCTIPGKIYKGETGNVACDHYHRFREDIQLMKQMGVKAYRFSISWARILPTGKGQVNESGIQFYSDVIDELLKADIEPWITLYHWDLPLALQLEDDGWLGKPIIDYFAAYAKICFERFGDRCKNWITLNESWVVAILGYGQGVFAPGRVSNSEPYLAAHHLILAHAKAVHEYKNNFSHHGGQIGMTNNCDWREPLTDSEDDKAAAERALQFFVSWFADPIYKGDYPEVMKERLGERLPRFSKEEKVMIKGTSDFFGLNHYTTMLAAENHGIAKEQNVYGNGGISEDQNVDLSLDPSWKTTLMNWAVVPWGCTKLLHWIASRYDNPDIIITENGCAYPDELTNGQVNDRERLTFYKTYLQACQKAIDEGVKLKGYFAWSFMDNFEWASGYEKRFGLHYVDFETLKRTPKSSAKWFAKAIRSSSADV</sequence>
<dbReference type="NCBIfam" id="TIGR03356">
    <property type="entry name" value="BGL"/>
    <property type="match status" value="1"/>
</dbReference>
<dbReference type="EMBL" id="JAVRHR010000002">
    <property type="protein sequence ID" value="MDT0607542.1"/>
    <property type="molecule type" value="Genomic_DNA"/>
</dbReference>
<reference evidence="10 11" key="1">
    <citation type="submission" date="2023-09" db="EMBL/GenBank/DDBJ databases">
        <authorList>
            <person name="Rey-Velasco X."/>
        </authorList>
    </citation>
    <scope>NUCLEOTIDE SEQUENCE [LARGE SCALE GENOMIC DNA]</scope>
    <source>
        <strain evidence="10 11">F388</strain>
    </source>
</reference>
<evidence type="ECO:0000313" key="10">
    <source>
        <dbReference type="EMBL" id="MDT0607542.1"/>
    </source>
</evidence>
<keyword evidence="6" id="KW-0119">Carbohydrate metabolism</keyword>
<dbReference type="Proteomes" id="UP001255246">
    <property type="component" value="Unassembled WGS sequence"/>
</dbReference>